<comment type="caution">
    <text evidence="1">The sequence shown here is derived from an EMBL/GenBank/DDBJ whole genome shotgun (WGS) entry which is preliminary data.</text>
</comment>
<dbReference type="EMBL" id="CM042889">
    <property type="protein sequence ID" value="KAI4320867.1"/>
    <property type="molecule type" value="Genomic_DNA"/>
</dbReference>
<gene>
    <name evidence="1" type="ORF">MLD38_034306</name>
</gene>
<reference evidence="2" key="1">
    <citation type="journal article" date="2023" name="Front. Plant Sci.">
        <title>Chromosomal-level genome assembly of Melastoma candidum provides insights into trichome evolution.</title>
        <authorList>
            <person name="Zhong Y."/>
            <person name="Wu W."/>
            <person name="Sun C."/>
            <person name="Zou P."/>
            <person name="Liu Y."/>
            <person name="Dai S."/>
            <person name="Zhou R."/>
        </authorList>
    </citation>
    <scope>NUCLEOTIDE SEQUENCE [LARGE SCALE GENOMIC DNA]</scope>
</reference>
<evidence type="ECO:0000313" key="1">
    <source>
        <dbReference type="EMBL" id="KAI4320867.1"/>
    </source>
</evidence>
<organism evidence="1 2">
    <name type="scientific">Melastoma candidum</name>
    <dbReference type="NCBI Taxonomy" id="119954"/>
    <lineage>
        <taxon>Eukaryota</taxon>
        <taxon>Viridiplantae</taxon>
        <taxon>Streptophyta</taxon>
        <taxon>Embryophyta</taxon>
        <taxon>Tracheophyta</taxon>
        <taxon>Spermatophyta</taxon>
        <taxon>Magnoliopsida</taxon>
        <taxon>eudicotyledons</taxon>
        <taxon>Gunneridae</taxon>
        <taxon>Pentapetalae</taxon>
        <taxon>rosids</taxon>
        <taxon>malvids</taxon>
        <taxon>Myrtales</taxon>
        <taxon>Melastomataceae</taxon>
        <taxon>Melastomatoideae</taxon>
        <taxon>Melastomateae</taxon>
        <taxon>Melastoma</taxon>
    </lineage>
</organism>
<accession>A0ACB9MBM5</accession>
<evidence type="ECO:0000313" key="2">
    <source>
        <dbReference type="Proteomes" id="UP001057402"/>
    </source>
</evidence>
<keyword evidence="2" id="KW-1185">Reference proteome</keyword>
<sequence>MLFAGDDESPPLESPDPLVVSFPLSDPRPGTDLEPCDGAAPTSDPSWHFSNFSLREYVFRSRSKDISANWPFSQKNLQICLQHGVTEVLPPFKCIDAVNCHSFEISKFENRSFVGKDCFSGFQSVPSSSKSKVPSPECTAVLNVDGAAASSEQLSMLQSPTKGNTPLVAVQVSQPSTVLLPRKTVIPPASFESESLAQEAGKKCRLIVKFGAKSERSSGDDAASNCTSVPENMGSKVCPVCKTFSSSSNTTLNAHIDQCLSLESMPKGLAIRHRIKPRKTRLMVDIYETAKRCTVEELNRRNGLACTNSLIMDAPTVDAVPGEKGWPGRQMVRAGDPNDDGAVYIDANGTKLRILSKFSDASTESGSIKHVRSKKSSQQKKGIGMFKKKMKKLHGQKIYKSSKLASKNKKLHSMKRHDSQLLERKNVCWMDEEGEGSQGHSQWSQGPVKPGVCGILRRWSSSKRTSVKKKLVAKERENPQRCQLRLAHDSLDDSDQTSLVSRMPMTSCSFSLLDTSENSVYSRNSDSEKEKSWPECLSFETEPAECKRSIAWSDVTTDSIEKWSSRKLQKDDHLQEVNRANIRKPSGHDELLVRPKKGVDSHVIIDVSNGRQLRPKSFSRKAWRFSTLRKRVLSRCQSSENSSDVSVGQREFSFKKPKRHSPDRASHVLEDPFNGRFVREDIDFEVSPGESCERERTGLPEVVESSGISEKVHHANFVLKDTLDAEPSGDAVDDCTWGLGEYYDLARLNHSDGSWTDSRSRQFLGISNETLCSIEDDFSRVYNVGDVGNEGTANGRNDESYGAGLSSSFIEIDPIPIPGPPGSYLPSPGATGSDDFQGNSSLTTSQAQSSHHHQGLIDGDASDSPASATSTVSNSAEAKWGRDYSEDLVSVGRPPLPNTWMSFSNAGNDCYSNQQSTSTAPATIALPETISGNSDGKNANNGFVNKGPPFTIGGGWPCCCQKKDRAVSQSSILDYREMQPPSLGRQMGQDPVSMIGSKGLIPEAAKTSIAPSSRGFASGELSNGSDHVDCDFPSPSGNNPVLRLMGKDLIVINKEDDAPTMLNQSQSGAPAPVPAKIRDSICGIPRVGGQNKKEYRHKDTDYTPVHSFDSSSIYPGITLPVTVQHPRPVPKLAGASVGSRLLSQFESMTVEQVGPSKQIMTTAAAPIYPQEVMVIDDVHWRNSGAASTTIPTGNLPKDAVLLPQAPANTARETTAALPAIYHPREPFIPCKPVSGLAGSLPKQCRF</sequence>
<protein>
    <submittedName>
        <fullName evidence="1">Uncharacterized protein</fullName>
    </submittedName>
</protein>
<name>A0ACB9MBM5_9MYRT</name>
<dbReference type="Proteomes" id="UP001057402">
    <property type="component" value="Chromosome 10"/>
</dbReference>
<proteinExistence type="predicted"/>